<keyword evidence="1" id="KW-0812">Transmembrane</keyword>
<evidence type="ECO:0000256" key="1">
    <source>
        <dbReference type="SAM" id="Phobius"/>
    </source>
</evidence>
<reference evidence="2" key="2">
    <citation type="journal article" date="2015" name="Fish Shellfish Immunol.">
        <title>Early steps in the European eel (Anguilla anguilla)-Vibrio vulnificus interaction in the gills: Role of the RtxA13 toxin.</title>
        <authorList>
            <person name="Callol A."/>
            <person name="Pajuelo D."/>
            <person name="Ebbesson L."/>
            <person name="Teles M."/>
            <person name="MacKenzie S."/>
            <person name="Amaro C."/>
        </authorList>
    </citation>
    <scope>NUCLEOTIDE SEQUENCE</scope>
</reference>
<dbReference type="AlphaFoldDB" id="A0A0E9W454"/>
<keyword evidence="1" id="KW-0472">Membrane</keyword>
<feature type="transmembrane region" description="Helical" evidence="1">
    <location>
        <begin position="7"/>
        <end position="27"/>
    </location>
</feature>
<sequence>MYVFFKIFLFLVCSVAIKMYICEYWIIFESIANGENQSALRVIIEFYVRRGIADTNQHLRLRKKF</sequence>
<proteinExistence type="predicted"/>
<protein>
    <submittedName>
        <fullName evidence="2">Uncharacterized protein</fullName>
    </submittedName>
</protein>
<organism evidence="2">
    <name type="scientific">Anguilla anguilla</name>
    <name type="common">European freshwater eel</name>
    <name type="synonym">Muraena anguilla</name>
    <dbReference type="NCBI Taxonomy" id="7936"/>
    <lineage>
        <taxon>Eukaryota</taxon>
        <taxon>Metazoa</taxon>
        <taxon>Chordata</taxon>
        <taxon>Craniata</taxon>
        <taxon>Vertebrata</taxon>
        <taxon>Euteleostomi</taxon>
        <taxon>Actinopterygii</taxon>
        <taxon>Neopterygii</taxon>
        <taxon>Teleostei</taxon>
        <taxon>Anguilliformes</taxon>
        <taxon>Anguillidae</taxon>
        <taxon>Anguilla</taxon>
    </lineage>
</organism>
<reference evidence="2" key="1">
    <citation type="submission" date="2014-11" db="EMBL/GenBank/DDBJ databases">
        <authorList>
            <person name="Amaro Gonzalez C."/>
        </authorList>
    </citation>
    <scope>NUCLEOTIDE SEQUENCE</scope>
</reference>
<accession>A0A0E9W454</accession>
<dbReference type="EMBL" id="GBXM01023440">
    <property type="protein sequence ID" value="JAH85137.1"/>
    <property type="molecule type" value="Transcribed_RNA"/>
</dbReference>
<evidence type="ECO:0000313" key="2">
    <source>
        <dbReference type="EMBL" id="JAH85137.1"/>
    </source>
</evidence>
<keyword evidence="1" id="KW-1133">Transmembrane helix</keyword>
<name>A0A0E9W454_ANGAN</name>